<dbReference type="Gene3D" id="3.40.50.2000">
    <property type="entry name" value="Glycogen Phosphorylase B"/>
    <property type="match status" value="1"/>
</dbReference>
<sequence length="490" mass="54871">MPRFPHTDPSSGRENTRREMSGSSQSGNDGSPRRLFLFDDNIRDVGGHFFELATLLSQGACQLGYEPILATHQAFADLDAIDPAIQCVPTFRTRRMIRWSLGVDGKSAQQRDIDGRPVGGTLLQNLRSRATDWMIAPAKSPSTMIRRWSEDFAGLLKSRPPRPCDSLLINTGDDFAMLAITRGLHLASIPHRQRVDVVFHFAIHDSQTLPPRQWARASAFAGQVNQCMQQLSHHDVRLHATTEALAGQLRQSGITEPINPIPYPTRQRPLATGSRLAPLRIVMAGLPRAEKGRQAIHDLLLQIHEPLLKTNQFRVSMQMPAERWQPMVPTSLHADFERAMQQTKQQGTNGDAYPSTTETPSTLEVMTENLTTADYHQWLDSADVGLFLYEPDRYVARCSGVLLEMMTRGIPVIVPDGCWLADKVRQSHGDIGLIYQDRGEIPARLSELLLRLNEIRSRCVEHAKEISQMHDAVNTLRQIGLDTARQKAVA</sequence>
<evidence type="ECO:0000313" key="3">
    <source>
        <dbReference type="Proteomes" id="UP000320176"/>
    </source>
</evidence>
<comment type="caution">
    <text evidence="2">The sequence shown here is derived from an EMBL/GenBank/DDBJ whole genome shotgun (WGS) entry which is preliminary data.</text>
</comment>
<evidence type="ECO:0000313" key="2">
    <source>
        <dbReference type="EMBL" id="TWU07751.1"/>
    </source>
</evidence>
<evidence type="ECO:0008006" key="4">
    <source>
        <dbReference type="Google" id="ProtNLM"/>
    </source>
</evidence>
<proteinExistence type="predicted"/>
<dbReference type="OrthoDB" id="269113at2"/>
<evidence type="ECO:0000256" key="1">
    <source>
        <dbReference type="SAM" id="MobiDB-lite"/>
    </source>
</evidence>
<dbReference type="AlphaFoldDB" id="A0A5C6B8I4"/>
<keyword evidence="3" id="KW-1185">Reference proteome</keyword>
<gene>
    <name evidence="2" type="ORF">Pla52n_03240</name>
</gene>
<dbReference type="Proteomes" id="UP000320176">
    <property type="component" value="Unassembled WGS sequence"/>
</dbReference>
<reference evidence="2 3" key="1">
    <citation type="submission" date="2019-02" db="EMBL/GenBank/DDBJ databases">
        <title>Deep-cultivation of Planctomycetes and their phenomic and genomic characterization uncovers novel biology.</title>
        <authorList>
            <person name="Wiegand S."/>
            <person name="Jogler M."/>
            <person name="Boedeker C."/>
            <person name="Pinto D."/>
            <person name="Vollmers J."/>
            <person name="Rivas-Marin E."/>
            <person name="Kohn T."/>
            <person name="Peeters S.H."/>
            <person name="Heuer A."/>
            <person name="Rast P."/>
            <person name="Oberbeckmann S."/>
            <person name="Bunk B."/>
            <person name="Jeske O."/>
            <person name="Meyerdierks A."/>
            <person name="Storesund J.E."/>
            <person name="Kallscheuer N."/>
            <person name="Luecker S."/>
            <person name="Lage O.M."/>
            <person name="Pohl T."/>
            <person name="Merkel B.J."/>
            <person name="Hornburger P."/>
            <person name="Mueller R.-W."/>
            <person name="Bruemmer F."/>
            <person name="Labrenz M."/>
            <person name="Spormann A.M."/>
            <person name="Op Den Camp H."/>
            <person name="Overmann J."/>
            <person name="Amann R."/>
            <person name="Jetten M.S.M."/>
            <person name="Mascher T."/>
            <person name="Medema M.H."/>
            <person name="Devos D.P."/>
            <person name="Kaster A.-K."/>
            <person name="Ovreas L."/>
            <person name="Rohde M."/>
            <person name="Galperin M.Y."/>
            <person name="Jogler C."/>
        </authorList>
    </citation>
    <scope>NUCLEOTIDE SEQUENCE [LARGE SCALE GENOMIC DNA]</scope>
    <source>
        <strain evidence="2 3">Pla52n</strain>
    </source>
</reference>
<protein>
    <recommendedName>
        <fullName evidence="4">Glycosyl transferases group 1</fullName>
    </recommendedName>
</protein>
<name>A0A5C6B8I4_9BACT</name>
<accession>A0A5C6B8I4</accession>
<organism evidence="2 3">
    <name type="scientific">Stieleria varia</name>
    <dbReference type="NCBI Taxonomy" id="2528005"/>
    <lineage>
        <taxon>Bacteria</taxon>
        <taxon>Pseudomonadati</taxon>
        <taxon>Planctomycetota</taxon>
        <taxon>Planctomycetia</taxon>
        <taxon>Pirellulales</taxon>
        <taxon>Pirellulaceae</taxon>
        <taxon>Stieleria</taxon>
    </lineage>
</organism>
<dbReference type="EMBL" id="SJPN01000001">
    <property type="protein sequence ID" value="TWU07751.1"/>
    <property type="molecule type" value="Genomic_DNA"/>
</dbReference>
<dbReference type="RefSeq" id="WP_146517925.1">
    <property type="nucleotide sequence ID" value="NZ_CP151726.1"/>
</dbReference>
<feature type="region of interest" description="Disordered" evidence="1">
    <location>
        <begin position="1"/>
        <end position="33"/>
    </location>
</feature>